<dbReference type="InterPro" id="IPR002401">
    <property type="entry name" value="Cyt_P450_E_grp-I"/>
</dbReference>
<dbReference type="EMBL" id="KB870810">
    <property type="protein sequence ID" value="EOA22106.1"/>
    <property type="molecule type" value="Genomic_DNA"/>
</dbReference>
<dbReference type="FunFam" id="1.10.630.10:FF:000011">
    <property type="entry name" value="Cytochrome P450 83B1"/>
    <property type="match status" value="1"/>
</dbReference>
<protein>
    <recommendedName>
        <fullName evidence="12">Cytochrome P450</fullName>
    </recommendedName>
</protein>
<dbReference type="PANTHER" id="PTHR47955:SF15">
    <property type="entry name" value="CYTOCHROME P450 71A2-LIKE"/>
    <property type="match status" value="1"/>
</dbReference>
<dbReference type="InterPro" id="IPR036396">
    <property type="entry name" value="Cyt_P450_sf"/>
</dbReference>
<keyword evidence="4 8" id="KW-0479">Metal-binding</keyword>
<dbReference type="Pfam" id="PF00067">
    <property type="entry name" value="p450"/>
    <property type="match status" value="1"/>
</dbReference>
<feature type="binding site" description="axial binding residue" evidence="8">
    <location>
        <position position="441"/>
    </location>
    <ligand>
        <name>heme</name>
        <dbReference type="ChEBI" id="CHEBI:30413"/>
    </ligand>
    <ligandPart>
        <name>Fe</name>
        <dbReference type="ChEBI" id="CHEBI:18248"/>
    </ligandPart>
</feature>
<reference evidence="11" key="1">
    <citation type="journal article" date="2013" name="Nat. Genet.">
        <title>The Capsella rubella genome and the genomic consequences of rapid mating system evolution.</title>
        <authorList>
            <person name="Slotte T."/>
            <person name="Hazzouri K.M."/>
            <person name="Agren J.A."/>
            <person name="Koenig D."/>
            <person name="Maumus F."/>
            <person name="Guo Y.L."/>
            <person name="Steige K."/>
            <person name="Platts A.E."/>
            <person name="Escobar J.S."/>
            <person name="Newman L.K."/>
            <person name="Wang W."/>
            <person name="Mandakova T."/>
            <person name="Vello E."/>
            <person name="Smith L.M."/>
            <person name="Henz S.R."/>
            <person name="Steffen J."/>
            <person name="Takuno S."/>
            <person name="Brandvain Y."/>
            <person name="Coop G."/>
            <person name="Andolfatto P."/>
            <person name="Hu T.T."/>
            <person name="Blanchette M."/>
            <person name="Clark R.M."/>
            <person name="Quesneville H."/>
            <person name="Nordborg M."/>
            <person name="Gaut B.S."/>
            <person name="Lysak M.A."/>
            <person name="Jenkins J."/>
            <person name="Grimwood J."/>
            <person name="Chapman J."/>
            <person name="Prochnik S."/>
            <person name="Shu S."/>
            <person name="Rokhsar D."/>
            <person name="Schmutz J."/>
            <person name="Weigel D."/>
            <person name="Wright S.I."/>
        </authorList>
    </citation>
    <scope>NUCLEOTIDE SEQUENCE [LARGE SCALE GENOMIC DNA]</scope>
    <source>
        <strain evidence="11">cv. Monte Gargano</strain>
    </source>
</reference>
<organism evidence="10 11">
    <name type="scientific">Capsella rubella</name>
    <dbReference type="NCBI Taxonomy" id="81985"/>
    <lineage>
        <taxon>Eukaryota</taxon>
        <taxon>Viridiplantae</taxon>
        <taxon>Streptophyta</taxon>
        <taxon>Embryophyta</taxon>
        <taxon>Tracheophyta</taxon>
        <taxon>Spermatophyta</taxon>
        <taxon>Magnoliopsida</taxon>
        <taxon>eudicotyledons</taxon>
        <taxon>Gunneridae</taxon>
        <taxon>Pentapetalae</taxon>
        <taxon>rosids</taxon>
        <taxon>malvids</taxon>
        <taxon>Brassicales</taxon>
        <taxon>Brassicaceae</taxon>
        <taxon>Camelineae</taxon>
        <taxon>Capsella</taxon>
    </lineage>
</organism>
<dbReference type="PRINTS" id="PR00385">
    <property type="entry name" value="P450"/>
</dbReference>
<dbReference type="GO" id="GO:0020037">
    <property type="term" value="F:heme binding"/>
    <property type="evidence" value="ECO:0007669"/>
    <property type="project" value="InterPro"/>
</dbReference>
<keyword evidence="3" id="KW-0812">Transmembrane</keyword>
<evidence type="ECO:0000313" key="11">
    <source>
        <dbReference type="Proteomes" id="UP000029121"/>
    </source>
</evidence>
<evidence type="ECO:0000256" key="4">
    <source>
        <dbReference type="ARBA" id="ARBA00022723"/>
    </source>
</evidence>
<dbReference type="AlphaFoldDB" id="R0FJ61"/>
<dbReference type="InterPro" id="IPR001128">
    <property type="entry name" value="Cyt_P450"/>
</dbReference>
<keyword evidence="8 9" id="KW-0349">Heme</keyword>
<keyword evidence="11" id="KW-1185">Reference proteome</keyword>
<keyword evidence="9" id="KW-0560">Oxidoreductase</keyword>
<dbReference type="KEGG" id="crb:17883145"/>
<dbReference type="GO" id="GO:0016705">
    <property type="term" value="F:oxidoreductase activity, acting on paired donors, with incorporation or reduction of molecular oxygen"/>
    <property type="evidence" value="ECO:0007669"/>
    <property type="project" value="InterPro"/>
</dbReference>
<evidence type="ECO:0008006" key="12">
    <source>
        <dbReference type="Google" id="ProtNLM"/>
    </source>
</evidence>
<evidence type="ECO:0000256" key="1">
    <source>
        <dbReference type="ARBA" id="ARBA00004167"/>
    </source>
</evidence>
<evidence type="ECO:0000256" key="5">
    <source>
        <dbReference type="ARBA" id="ARBA00022989"/>
    </source>
</evidence>
<comment type="cofactor">
    <cofactor evidence="8">
        <name>heme</name>
        <dbReference type="ChEBI" id="CHEBI:30413"/>
    </cofactor>
</comment>
<keyword evidence="7" id="KW-0472">Membrane</keyword>
<evidence type="ECO:0000256" key="9">
    <source>
        <dbReference type="RuleBase" id="RU000461"/>
    </source>
</evidence>
<gene>
    <name evidence="10" type="ORF">CARUB_v10002656mg</name>
</gene>
<dbReference type="OrthoDB" id="1470350at2759"/>
<dbReference type="PROSITE" id="PS00086">
    <property type="entry name" value="CYTOCHROME_P450"/>
    <property type="match status" value="1"/>
</dbReference>
<dbReference type="eggNOG" id="KOG0156">
    <property type="taxonomic scope" value="Eukaryota"/>
</dbReference>
<dbReference type="CDD" id="cd11072">
    <property type="entry name" value="CYP71-like"/>
    <property type="match status" value="1"/>
</dbReference>
<sequence length="498" mass="56888">MEMIIIFIWLTTILALLFLQRLLLKQTATKINLPPSPWRLPIIGNLHQLSLHPHRSLRSLSFRYGPLMLLHFGRVPVLVVSSSEVAHDLLKTHDLKVANRPQLKVIEIFLNGGRDMVFSPYGEYWRHIKSACVIHLLSKKMVQSFEYVREEEISEMMETVEKASSSSTPFNLSELLIALMSDVTSRASLGRKHSKEESMSDFKNQLRTILDLAGGFPVGEYIPCLAWTDKIRGLDHKVKQVSEKFAGLMDKVVQEHVDHGDKPTHDLVDIMLSLERQNTNGIELRRSDIKFIILDMFLGGTATTYALLEWIMTELIRHQECMKKLQEEIRANAKKPPNLYISEEDVKDMKYLKMVIKEVLRLHPPFPLLVPRLLTEDVKVKGCDIAAGTQVITNAWAIQRDTMIWGRDAEEFRPERHLDSSLDFRGTSLELVPFGYGRRMCPGIGFALALVEVTLANLVNRFNWKMDVQFSGDEYDLAETTGLDVSRKNPLIVFPSLA</sequence>
<dbReference type="GO" id="GO:0004497">
    <property type="term" value="F:monooxygenase activity"/>
    <property type="evidence" value="ECO:0007669"/>
    <property type="project" value="UniProtKB-KW"/>
</dbReference>
<dbReference type="PANTHER" id="PTHR47955">
    <property type="entry name" value="CYTOCHROME P450 FAMILY 71 PROTEIN"/>
    <property type="match status" value="1"/>
</dbReference>
<dbReference type="PRINTS" id="PR00463">
    <property type="entry name" value="EP450I"/>
</dbReference>
<keyword evidence="5" id="KW-1133">Transmembrane helix</keyword>
<dbReference type="STRING" id="81985.R0FJ61"/>
<comment type="similarity">
    <text evidence="2 9">Belongs to the cytochrome P450 family.</text>
</comment>
<dbReference type="SUPFAM" id="SSF48264">
    <property type="entry name" value="Cytochrome P450"/>
    <property type="match status" value="1"/>
</dbReference>
<accession>R0FJ61</accession>
<evidence type="ECO:0000256" key="7">
    <source>
        <dbReference type="ARBA" id="ARBA00023136"/>
    </source>
</evidence>
<evidence type="ECO:0000256" key="2">
    <source>
        <dbReference type="ARBA" id="ARBA00010617"/>
    </source>
</evidence>
<dbReference type="InterPro" id="IPR017972">
    <property type="entry name" value="Cyt_P450_CS"/>
</dbReference>
<keyword evidence="9" id="KW-0503">Monooxygenase</keyword>
<evidence type="ECO:0000256" key="6">
    <source>
        <dbReference type="ARBA" id="ARBA00023004"/>
    </source>
</evidence>
<evidence type="ECO:0000313" key="10">
    <source>
        <dbReference type="EMBL" id="EOA22106.1"/>
    </source>
</evidence>
<name>R0FJ61_9BRAS</name>
<evidence type="ECO:0000256" key="8">
    <source>
        <dbReference type="PIRSR" id="PIRSR602401-1"/>
    </source>
</evidence>
<keyword evidence="6 8" id="KW-0408">Iron</keyword>
<dbReference type="Gene3D" id="1.10.630.10">
    <property type="entry name" value="Cytochrome P450"/>
    <property type="match status" value="1"/>
</dbReference>
<evidence type="ECO:0000256" key="3">
    <source>
        <dbReference type="ARBA" id="ARBA00022692"/>
    </source>
</evidence>
<dbReference type="Proteomes" id="UP000029121">
    <property type="component" value="Unassembled WGS sequence"/>
</dbReference>
<comment type="subcellular location">
    <subcellularLocation>
        <location evidence="1">Membrane</location>
        <topology evidence="1">Single-pass membrane protein</topology>
    </subcellularLocation>
</comment>
<proteinExistence type="inferred from homology"/>
<dbReference type="GO" id="GO:0016020">
    <property type="term" value="C:membrane"/>
    <property type="evidence" value="ECO:0007669"/>
    <property type="project" value="UniProtKB-SubCell"/>
</dbReference>
<dbReference type="GO" id="GO:0005506">
    <property type="term" value="F:iron ion binding"/>
    <property type="evidence" value="ECO:0007669"/>
    <property type="project" value="InterPro"/>
</dbReference>